<dbReference type="PROSITE" id="PS51365">
    <property type="entry name" value="RENAL_DIPEPTIDASE_2"/>
    <property type="match status" value="1"/>
</dbReference>
<sequence>NNIPGFMSATGRCTINDYLDQIDYAVNLMGIDHVGIGTDFVIGTTAAMVFDSGDWGEDRGRLKDVHMYREIWPPQQTHEGFEDETKFPNVTRGLVSRGYKDDEIAKILGENWMRLLEEVRG</sequence>
<accession>X0VXU0</accession>
<dbReference type="EMBL" id="BARS01031878">
    <property type="protein sequence ID" value="GAG23120.1"/>
    <property type="molecule type" value="Genomic_DNA"/>
</dbReference>
<comment type="caution">
    <text evidence="1">The sequence shown here is derived from an EMBL/GenBank/DDBJ whole genome shotgun (WGS) entry which is preliminary data.</text>
</comment>
<dbReference type="InterPro" id="IPR008257">
    <property type="entry name" value="Pept_M19"/>
</dbReference>
<dbReference type="SUPFAM" id="SSF51556">
    <property type="entry name" value="Metallo-dependent hydrolases"/>
    <property type="match status" value="1"/>
</dbReference>
<dbReference type="GO" id="GO:0006508">
    <property type="term" value="P:proteolysis"/>
    <property type="evidence" value="ECO:0007669"/>
    <property type="project" value="InterPro"/>
</dbReference>
<name>X0VXU0_9ZZZZ</name>
<dbReference type="GO" id="GO:0070573">
    <property type="term" value="F:metallodipeptidase activity"/>
    <property type="evidence" value="ECO:0007669"/>
    <property type="project" value="InterPro"/>
</dbReference>
<gene>
    <name evidence="1" type="ORF">S01H1_49545</name>
</gene>
<dbReference type="PANTHER" id="PTHR10443">
    <property type="entry name" value="MICROSOMAL DIPEPTIDASE"/>
    <property type="match status" value="1"/>
</dbReference>
<reference evidence="1" key="1">
    <citation type="journal article" date="2014" name="Front. Microbiol.">
        <title>High frequency of phylogenetically diverse reductive dehalogenase-homologous genes in deep subseafloor sedimentary metagenomes.</title>
        <authorList>
            <person name="Kawai M."/>
            <person name="Futagami T."/>
            <person name="Toyoda A."/>
            <person name="Takaki Y."/>
            <person name="Nishi S."/>
            <person name="Hori S."/>
            <person name="Arai W."/>
            <person name="Tsubouchi T."/>
            <person name="Morono Y."/>
            <person name="Uchiyama I."/>
            <person name="Ito T."/>
            <person name="Fujiyama A."/>
            <person name="Inagaki F."/>
            <person name="Takami H."/>
        </authorList>
    </citation>
    <scope>NUCLEOTIDE SEQUENCE</scope>
    <source>
        <strain evidence="1">Expedition CK06-06</strain>
    </source>
</reference>
<dbReference type="InterPro" id="IPR032466">
    <property type="entry name" value="Metal_Hydrolase"/>
</dbReference>
<dbReference type="Gene3D" id="3.20.20.140">
    <property type="entry name" value="Metal-dependent hydrolases"/>
    <property type="match status" value="1"/>
</dbReference>
<organism evidence="1">
    <name type="scientific">marine sediment metagenome</name>
    <dbReference type="NCBI Taxonomy" id="412755"/>
    <lineage>
        <taxon>unclassified sequences</taxon>
        <taxon>metagenomes</taxon>
        <taxon>ecological metagenomes</taxon>
    </lineage>
</organism>
<evidence type="ECO:0008006" key="2">
    <source>
        <dbReference type="Google" id="ProtNLM"/>
    </source>
</evidence>
<dbReference type="Pfam" id="PF01244">
    <property type="entry name" value="Peptidase_M19"/>
    <property type="match status" value="1"/>
</dbReference>
<proteinExistence type="predicted"/>
<feature type="non-terminal residue" evidence="1">
    <location>
        <position position="1"/>
    </location>
</feature>
<dbReference type="PANTHER" id="PTHR10443:SF12">
    <property type="entry name" value="DIPEPTIDASE"/>
    <property type="match status" value="1"/>
</dbReference>
<protein>
    <recommendedName>
        <fullName evidence="2">Membrane dipeptidase</fullName>
    </recommendedName>
</protein>
<evidence type="ECO:0000313" key="1">
    <source>
        <dbReference type="EMBL" id="GAG23120.1"/>
    </source>
</evidence>
<dbReference type="AlphaFoldDB" id="X0VXU0"/>